<evidence type="ECO:0000256" key="2">
    <source>
        <dbReference type="SAM" id="Coils"/>
    </source>
</evidence>
<organism evidence="6 7">
    <name type="scientific">Rhizoctonia solani</name>
    <dbReference type="NCBI Taxonomy" id="456999"/>
    <lineage>
        <taxon>Eukaryota</taxon>
        <taxon>Fungi</taxon>
        <taxon>Dikarya</taxon>
        <taxon>Basidiomycota</taxon>
        <taxon>Agaricomycotina</taxon>
        <taxon>Agaricomycetes</taxon>
        <taxon>Cantharellales</taxon>
        <taxon>Ceratobasidiaceae</taxon>
        <taxon>Rhizoctonia</taxon>
    </lineage>
</organism>
<dbReference type="PANTHER" id="PTHR28089:SF1">
    <property type="entry name" value="PROTEIN ZDS1-RELATED"/>
    <property type="match status" value="1"/>
</dbReference>
<dbReference type="Pfam" id="PF00611">
    <property type="entry name" value="FCH"/>
    <property type="match status" value="1"/>
</dbReference>
<feature type="domain" description="Rho-GAP" evidence="4">
    <location>
        <begin position="457"/>
        <end position="651"/>
    </location>
</feature>
<feature type="compositionally biased region" description="Pro residues" evidence="3">
    <location>
        <begin position="442"/>
        <end position="451"/>
    </location>
</feature>
<dbReference type="EMBL" id="CAJMWR010002240">
    <property type="protein sequence ID" value="CAE6442041.1"/>
    <property type="molecule type" value="Genomic_DNA"/>
</dbReference>
<feature type="compositionally biased region" description="Basic and acidic residues" evidence="3">
    <location>
        <begin position="1020"/>
        <end position="1047"/>
    </location>
</feature>
<evidence type="ECO:0000256" key="3">
    <source>
        <dbReference type="SAM" id="MobiDB-lite"/>
    </source>
</evidence>
<feature type="compositionally biased region" description="Basic and acidic residues" evidence="3">
    <location>
        <begin position="1235"/>
        <end position="1268"/>
    </location>
</feature>
<evidence type="ECO:0000313" key="7">
    <source>
        <dbReference type="Proteomes" id="UP000663840"/>
    </source>
</evidence>
<dbReference type="SUPFAM" id="SSF103657">
    <property type="entry name" value="BAR/IMD domain-like"/>
    <property type="match status" value="1"/>
</dbReference>
<proteinExistence type="predicted"/>
<feature type="compositionally biased region" description="Low complexity" evidence="3">
    <location>
        <begin position="898"/>
        <end position="907"/>
    </location>
</feature>
<sequence>MPEGQPQYPPRTMSLPKGTPPGSPGPGRSPSPTDWGDDIPVVSIAPGSLGDDLVPTGFDEAVLRSLCELDCGVPLLLDRIKQSMVSCREASIFFRKRAALEDEFGRGLFKLARTTTEVYAMNDGKAGSFVSAWASTMKIHEIMGESRVRFAQRLAEMSDELASLAKEVERNRKNAKDLGARYERALQDAETAMEKAKARVSAVTEELERVLVAKEGETMRDAGLRGADGRVIGTGGAGKGALGKAVAKGGALLKGKPASLQKQEEDIRARLSMASDGYRQSMLETQKIRQEYFNFQLPRILRSLKECADEIDLGTQYHLSRYAFLLESTILSDGATLSPMSIEDGPGIKLTIESIDNRTDFKLYMQNYAVAHGAPKGPRREGPAEDGFLPPLPTLDTVQSHLSTSSSVHPSSSVSTSTSSAPSGTPTYPHAQAYGPTQAFPPLQPQPPPAHTPSFGIPLAHLVVRDGTECPKVLTKCAETIERHGLDSVGIYRLSGTTSRVRELRAVLDKDLETVDLDSNEWSGDINNITSVLKMWFRELPEPLMTWELYSSFVEAAQIEGERLRSIRLHEHVNALPDANYSTLKYLMGHLYRISEREHVNQMSRSNLAIVFGPTLLGARREDGELGASVQDTSWQCKAIETILDKYVDIFVDQQRRLLKGWITTTAQRTMALPTRRSGEQRGDEEGYWDAIGDEDEGPHLFWVPAHLHPEIAPSEFRAFLKEHARAASDEGSGSNEGSSQEASSEESAEDKPLPFPGPARALSTGVTRKKSMLSRQYRGTHDDDDEPQPVRRSRTSIYGGPQLTINDLQKIDELAQDADPAKLRAVLRRSLSLNVAPSFLDKADALPDNTDEADSPIIVPRPGQILRRAARTKIRKPNLPGDGGGHRFASTRRAHRSSQSGSASATSPPPDDHRSESDHTTESEHHVPPAAPALAPDDDWHSDRPMSYTDESTIFDAYADRRDSMTSLTSDEAHNQISALPLDLALGIPAPAVTPTTSQPMLDRAQEEPASQLDSEPLESGHAHEQEHEREHEHELEAAQEPELHHPAPQRHLVAIEQPVPERTPSPGRSHSASASPASSDLHLPQSQPQSQSQPAPVPPRKEKKGGLFGMGKKSKKDKDSERETGFFGSLFGGSKSKKADDSNHGFSGGQAAAAALLGASKSKSPAPPNQQQPNQPVIQPSANGTYARYPIHVERAVYRLSHIKLANPRRPLYEQVLISNLMFWYLGVINKQQQEEKERAAEREREERERKDKDRDREKDGKDGKAGAKGKAANAGARKAEMPVRGPQYEMQNRQMTEEYTQQQQQRPASAPPTDRQYHLPARQQQQQQQPQQQRVHSSGDAEFGYSPKSNGGPQGLPPGAMAPQGEFRSRDTVV</sequence>
<dbReference type="Pfam" id="PF00620">
    <property type="entry name" value="RhoGAP"/>
    <property type="match status" value="1"/>
</dbReference>
<feature type="compositionally biased region" description="Low complexity" evidence="3">
    <location>
        <begin position="1066"/>
        <end position="1096"/>
    </location>
</feature>
<dbReference type="InterPro" id="IPR040206">
    <property type="entry name" value="Zds1/2"/>
</dbReference>
<feature type="compositionally biased region" description="Low complexity" evidence="3">
    <location>
        <begin position="1173"/>
        <end position="1183"/>
    </location>
</feature>
<feature type="region of interest" description="Disordered" evidence="3">
    <location>
        <begin position="843"/>
        <end position="948"/>
    </location>
</feature>
<dbReference type="InterPro" id="IPR013941">
    <property type="entry name" value="ZDS1_C"/>
</dbReference>
<feature type="region of interest" description="Disordered" evidence="3">
    <location>
        <begin position="373"/>
        <end position="454"/>
    </location>
</feature>
<dbReference type="PANTHER" id="PTHR28089">
    <property type="entry name" value="PROTEIN ZDS1-RELATED"/>
    <property type="match status" value="1"/>
</dbReference>
<dbReference type="InterPro" id="IPR008936">
    <property type="entry name" value="Rho_GTPase_activation_prot"/>
</dbReference>
<dbReference type="PROSITE" id="PS51741">
    <property type="entry name" value="F_BAR"/>
    <property type="match status" value="1"/>
</dbReference>
<feature type="compositionally biased region" description="Low complexity" evidence="3">
    <location>
        <begin position="1151"/>
        <end position="1166"/>
    </location>
</feature>
<evidence type="ECO:0000256" key="1">
    <source>
        <dbReference type="PROSITE-ProRule" id="PRU01077"/>
    </source>
</evidence>
<dbReference type="SUPFAM" id="SSF48350">
    <property type="entry name" value="GTPase activation domain, GAP"/>
    <property type="match status" value="1"/>
</dbReference>
<feature type="compositionally biased region" description="Low complexity" evidence="3">
    <location>
        <begin position="1127"/>
        <end position="1136"/>
    </location>
</feature>
<dbReference type="GO" id="GO:0010971">
    <property type="term" value="P:positive regulation of G2/M transition of mitotic cell cycle"/>
    <property type="evidence" value="ECO:0007669"/>
    <property type="project" value="TreeGrafter"/>
</dbReference>
<protein>
    <submittedName>
        <fullName evidence="6">Uncharacterized protein</fullName>
    </submittedName>
</protein>
<feature type="region of interest" description="Disordered" evidence="3">
    <location>
        <begin position="725"/>
        <end position="802"/>
    </location>
</feature>
<feature type="compositionally biased region" description="Basic and acidic residues" evidence="3">
    <location>
        <begin position="911"/>
        <end position="928"/>
    </location>
</feature>
<reference evidence="6" key="1">
    <citation type="submission" date="2021-01" db="EMBL/GenBank/DDBJ databases">
        <authorList>
            <person name="Kaushik A."/>
        </authorList>
    </citation>
    <scope>NUCLEOTIDE SEQUENCE</scope>
    <source>
        <strain evidence="6">AG1-1A</strain>
    </source>
</reference>
<feature type="compositionally biased region" description="Polar residues" evidence="3">
    <location>
        <begin position="1292"/>
        <end position="1303"/>
    </location>
</feature>
<accession>A0A8H3AWB9</accession>
<dbReference type="InterPro" id="IPR001060">
    <property type="entry name" value="FCH_dom"/>
</dbReference>
<feature type="compositionally biased region" description="Pro residues" evidence="3">
    <location>
        <begin position="18"/>
        <end position="29"/>
    </location>
</feature>
<feature type="domain" description="F-BAR" evidence="5">
    <location>
        <begin position="56"/>
        <end position="360"/>
    </location>
</feature>
<dbReference type="InterPro" id="IPR031160">
    <property type="entry name" value="F_BAR_dom"/>
</dbReference>
<dbReference type="InterPro" id="IPR027267">
    <property type="entry name" value="AH/BAR_dom_sf"/>
</dbReference>
<dbReference type="Gene3D" id="1.20.1270.60">
    <property type="entry name" value="Arfaptin homology (AH) domain/BAR domain"/>
    <property type="match status" value="1"/>
</dbReference>
<dbReference type="Pfam" id="PF08632">
    <property type="entry name" value="Zds_C"/>
    <property type="match status" value="1"/>
</dbReference>
<gene>
    <name evidence="6" type="ORF">RDB_LOCUS79650</name>
</gene>
<dbReference type="SMART" id="SM00055">
    <property type="entry name" value="FCH"/>
    <property type="match status" value="1"/>
</dbReference>
<dbReference type="GO" id="GO:0005737">
    <property type="term" value="C:cytoplasm"/>
    <property type="evidence" value="ECO:0007669"/>
    <property type="project" value="TreeGrafter"/>
</dbReference>
<feature type="compositionally biased region" description="Low complexity" evidence="3">
    <location>
        <begin position="1326"/>
        <end position="1336"/>
    </location>
</feature>
<feature type="compositionally biased region" description="Low complexity" evidence="3">
    <location>
        <begin position="397"/>
        <end position="427"/>
    </location>
</feature>
<evidence type="ECO:0000259" key="5">
    <source>
        <dbReference type="PROSITE" id="PS51741"/>
    </source>
</evidence>
<keyword evidence="1 2" id="KW-0175">Coiled coil</keyword>
<feature type="compositionally biased region" description="Low complexity" evidence="3">
    <location>
        <begin position="730"/>
        <end position="743"/>
    </location>
</feature>
<comment type="caution">
    <text evidence="6">The sequence shown here is derived from an EMBL/GenBank/DDBJ whole genome shotgun (WGS) entry which is preliminary data.</text>
</comment>
<dbReference type="Proteomes" id="UP000663840">
    <property type="component" value="Unassembled WGS sequence"/>
</dbReference>
<dbReference type="GO" id="GO:0030010">
    <property type="term" value="P:establishment of cell polarity"/>
    <property type="evidence" value="ECO:0007669"/>
    <property type="project" value="TreeGrafter"/>
</dbReference>
<evidence type="ECO:0000259" key="4">
    <source>
        <dbReference type="PROSITE" id="PS50238"/>
    </source>
</evidence>
<feature type="coiled-coil region" evidence="2">
    <location>
        <begin position="147"/>
        <end position="213"/>
    </location>
</feature>
<dbReference type="InterPro" id="IPR000198">
    <property type="entry name" value="RhoGAP_dom"/>
</dbReference>
<name>A0A8H3AWB9_9AGAM</name>
<dbReference type="GO" id="GO:0007165">
    <property type="term" value="P:signal transduction"/>
    <property type="evidence" value="ECO:0007669"/>
    <property type="project" value="InterPro"/>
</dbReference>
<feature type="region of interest" description="Disordered" evidence="3">
    <location>
        <begin position="1"/>
        <end position="40"/>
    </location>
</feature>
<feature type="region of interest" description="Disordered" evidence="3">
    <location>
        <begin position="992"/>
        <end position="1184"/>
    </location>
</feature>
<dbReference type="SMART" id="SM01327">
    <property type="entry name" value="Zds_C"/>
    <property type="match status" value="1"/>
</dbReference>
<feature type="region of interest" description="Disordered" evidence="3">
    <location>
        <begin position="1235"/>
        <end position="1377"/>
    </location>
</feature>
<dbReference type="PROSITE" id="PS50238">
    <property type="entry name" value="RHOGAP"/>
    <property type="match status" value="1"/>
</dbReference>
<evidence type="ECO:0000313" key="6">
    <source>
        <dbReference type="EMBL" id="CAE6442041.1"/>
    </source>
</evidence>
<dbReference type="SMART" id="SM00324">
    <property type="entry name" value="RhoGAP"/>
    <property type="match status" value="1"/>
</dbReference>
<dbReference type="Gene3D" id="1.10.555.10">
    <property type="entry name" value="Rho GTPase activation protein"/>
    <property type="match status" value="1"/>
</dbReference>